<dbReference type="EMBL" id="CM046514">
    <property type="protein sequence ID" value="KAI8650963.1"/>
    <property type="molecule type" value="Genomic_DNA"/>
</dbReference>
<sequence>MYLEHAFSTWWEDDSHTDMGRSGPGSLHQTTKDSHETPLWKKLAGDTVAAVVSAALLTPAITIIDRAVIEKLSGQKSLTGALKDNIACAALHPRRFMLGRSFTLVCGLYSATFGVANMSETLGHEVSQISMGTLTFLSVTAVNVPLGIWKDLKFANMYGSDNTNSKTVTMPSRSYKAAVSAFLVRDSATIFGSFCLAPWLADAVPDFITASQHMKGTISQMTVPMLAQSIATPAHLVGLDYYSGRMSSWREKASRVTAEFPSAGLIRCVRVVPTFGLGCVLNKEIRAAL</sequence>
<comment type="caution">
    <text evidence="1">The sequence shown here is derived from an EMBL/GenBank/DDBJ whole genome shotgun (WGS) entry which is preliminary data.</text>
</comment>
<evidence type="ECO:0000313" key="2">
    <source>
        <dbReference type="Proteomes" id="UP001065298"/>
    </source>
</evidence>
<protein>
    <submittedName>
        <fullName evidence="1">Uncharacterized protein</fullName>
    </submittedName>
</protein>
<accession>A0ACC0QFY4</accession>
<gene>
    <name evidence="1" type="ORF">NCS57_01431900</name>
</gene>
<organism evidence="1 2">
    <name type="scientific">Fusarium keratoplasticum</name>
    <dbReference type="NCBI Taxonomy" id="1328300"/>
    <lineage>
        <taxon>Eukaryota</taxon>
        <taxon>Fungi</taxon>
        <taxon>Dikarya</taxon>
        <taxon>Ascomycota</taxon>
        <taxon>Pezizomycotina</taxon>
        <taxon>Sordariomycetes</taxon>
        <taxon>Hypocreomycetidae</taxon>
        <taxon>Hypocreales</taxon>
        <taxon>Nectriaceae</taxon>
        <taxon>Fusarium</taxon>
        <taxon>Fusarium solani species complex</taxon>
    </lineage>
</organism>
<keyword evidence="2" id="KW-1185">Reference proteome</keyword>
<dbReference type="Proteomes" id="UP001065298">
    <property type="component" value="Chromosome 12"/>
</dbReference>
<proteinExistence type="predicted"/>
<reference evidence="1" key="1">
    <citation type="submission" date="2022-06" db="EMBL/GenBank/DDBJ databases">
        <title>Fusarium solani species complex genomes reveal bases of compartmentalisation and animal pathogenesis.</title>
        <authorList>
            <person name="Tsai I.J."/>
        </authorList>
    </citation>
    <scope>NUCLEOTIDE SEQUENCE</scope>
    <source>
        <strain evidence="1">Fu6.1</strain>
    </source>
</reference>
<name>A0ACC0QFY4_9HYPO</name>
<evidence type="ECO:0000313" key="1">
    <source>
        <dbReference type="EMBL" id="KAI8650963.1"/>
    </source>
</evidence>